<dbReference type="Proteomes" id="UP000786693">
    <property type="component" value="Unassembled WGS sequence"/>
</dbReference>
<protein>
    <recommendedName>
        <fullName evidence="8">L-ornithine N(alpha)-acyltransferase</fullName>
        <ecNumber evidence="7">2.3.2.30</ecNumber>
    </recommendedName>
</protein>
<dbReference type="Pfam" id="PF13444">
    <property type="entry name" value="Acetyltransf_5"/>
    <property type="match status" value="1"/>
</dbReference>
<evidence type="ECO:0000313" key="12">
    <source>
        <dbReference type="EMBL" id="GIT93401.1"/>
    </source>
</evidence>
<dbReference type="InterPro" id="IPR016181">
    <property type="entry name" value="Acyl_CoA_acyltransferase"/>
</dbReference>
<dbReference type="Gene3D" id="3.40.630.30">
    <property type="match status" value="1"/>
</dbReference>
<dbReference type="EC" id="2.3.2.30" evidence="7"/>
<keyword evidence="5 12" id="KW-0012">Acyltransferase</keyword>
<evidence type="ECO:0000313" key="13">
    <source>
        <dbReference type="Proteomes" id="UP000786693"/>
    </source>
</evidence>
<keyword evidence="13" id="KW-1185">Reference proteome</keyword>
<evidence type="ECO:0000256" key="6">
    <source>
        <dbReference type="ARBA" id="ARBA00038095"/>
    </source>
</evidence>
<comment type="pathway">
    <text evidence="1">Lipid metabolism.</text>
</comment>
<comment type="catalytic activity">
    <reaction evidence="10">
        <text>a (3R)-hydroxyacyl-[ACP] + L-ornithine = a lyso-ornithine lipid + holo-[ACP] + H(+)</text>
        <dbReference type="Rhea" id="RHEA:20633"/>
        <dbReference type="Rhea" id="RHEA-COMP:9685"/>
        <dbReference type="Rhea" id="RHEA-COMP:9945"/>
        <dbReference type="ChEBI" id="CHEBI:15378"/>
        <dbReference type="ChEBI" id="CHEBI:46911"/>
        <dbReference type="ChEBI" id="CHEBI:64479"/>
        <dbReference type="ChEBI" id="CHEBI:78827"/>
        <dbReference type="ChEBI" id="CHEBI:138482"/>
        <dbReference type="EC" id="2.3.2.30"/>
    </reaction>
    <physiologicalReaction direction="left-to-right" evidence="10">
        <dbReference type="Rhea" id="RHEA:20634"/>
    </physiologicalReaction>
</comment>
<evidence type="ECO:0000256" key="3">
    <source>
        <dbReference type="ARBA" id="ARBA00022679"/>
    </source>
</evidence>
<reference evidence="12 13" key="1">
    <citation type="submission" date="2021-05" db="EMBL/GenBank/DDBJ databases">
        <title>Bacteria Genome sequencing.</title>
        <authorList>
            <person name="Takabe Y."/>
            <person name="Nakajima Y."/>
            <person name="Suzuki S."/>
            <person name="Shiozaki T."/>
        </authorList>
    </citation>
    <scope>NUCLEOTIDE SEQUENCE [LARGE SCALE GENOMIC DNA]</scope>
    <source>
        <strain evidence="12 13">AI_62</strain>
    </source>
</reference>
<evidence type="ECO:0000256" key="4">
    <source>
        <dbReference type="ARBA" id="ARBA00023098"/>
    </source>
</evidence>
<evidence type="ECO:0000256" key="11">
    <source>
        <dbReference type="SAM" id="MobiDB-lite"/>
    </source>
</evidence>
<evidence type="ECO:0000256" key="9">
    <source>
        <dbReference type="ARBA" id="ARBA00045724"/>
    </source>
</evidence>
<evidence type="ECO:0000256" key="7">
    <source>
        <dbReference type="ARBA" id="ARBA00039058"/>
    </source>
</evidence>
<comment type="function">
    <text evidence="9">Catalyzes the first step in the biosynthesis of ornithine lipids, which are phosphorus-free membrane lipids. Catalyzes the 3-hydroxyacyl-acyl carrier protein-dependent acylation of ornithine to form lyso-ornithine lipid (LOL).</text>
</comment>
<dbReference type="EMBL" id="BPFH01000001">
    <property type="protein sequence ID" value="GIT93401.1"/>
    <property type="molecule type" value="Genomic_DNA"/>
</dbReference>
<proteinExistence type="inferred from homology"/>
<evidence type="ECO:0000256" key="5">
    <source>
        <dbReference type="ARBA" id="ARBA00023315"/>
    </source>
</evidence>
<evidence type="ECO:0000256" key="10">
    <source>
        <dbReference type="ARBA" id="ARBA00047785"/>
    </source>
</evidence>
<evidence type="ECO:0000256" key="1">
    <source>
        <dbReference type="ARBA" id="ARBA00005189"/>
    </source>
</evidence>
<name>A0ABQ4NG46_9RHOB</name>
<gene>
    <name evidence="12" type="ORF">JANAI62_00240</name>
</gene>
<keyword evidence="2" id="KW-0444">Lipid biosynthesis</keyword>
<dbReference type="GO" id="GO:0016746">
    <property type="term" value="F:acyltransferase activity"/>
    <property type="evidence" value="ECO:0007669"/>
    <property type="project" value="UniProtKB-KW"/>
</dbReference>
<sequence>MEGTGMEIDAGRLRARVTDLAGAEGALDLRGRVFRGGGCDRDAFDSGARHLVIEDPEGVVGCARLEVQREADIQKGYTAQFYDLTAFAAAFRRVVEVGRICLDPRCADPDAPRLLLATLARLVVRERALALYGCASFPLEGTGLSRLTGQTAPETWAPGRKAPETRDLTGPATPLPPLLRSYLSLGARVSDHGVVDRDLGTVHVCTALPIADIPPRRAKLLRGMLAAA</sequence>
<feature type="region of interest" description="Disordered" evidence="11">
    <location>
        <begin position="150"/>
        <end position="171"/>
    </location>
</feature>
<comment type="similarity">
    <text evidence="6">Belongs to the acetyltransferase family. OlsB subfamily.</text>
</comment>
<organism evidence="12 13">
    <name type="scientific">Jannaschia pagri</name>
    <dbReference type="NCBI Taxonomy" id="2829797"/>
    <lineage>
        <taxon>Bacteria</taxon>
        <taxon>Pseudomonadati</taxon>
        <taxon>Pseudomonadota</taxon>
        <taxon>Alphaproteobacteria</taxon>
        <taxon>Rhodobacterales</taxon>
        <taxon>Roseobacteraceae</taxon>
        <taxon>Jannaschia</taxon>
    </lineage>
</organism>
<dbReference type="PANTHER" id="PTHR37323">
    <property type="entry name" value="GCN5-RELATED N-ACETYLTRANSFERASE"/>
    <property type="match status" value="1"/>
</dbReference>
<dbReference type="PANTHER" id="PTHR37323:SF1">
    <property type="entry name" value="L-ORNITHINE N(ALPHA)-ACYLTRANSFERASE"/>
    <property type="match status" value="1"/>
</dbReference>
<keyword evidence="3" id="KW-0808">Transferase</keyword>
<keyword evidence="4" id="KW-0443">Lipid metabolism</keyword>
<evidence type="ECO:0000256" key="2">
    <source>
        <dbReference type="ARBA" id="ARBA00022516"/>
    </source>
</evidence>
<dbReference type="InterPro" id="IPR052351">
    <property type="entry name" value="Ornithine_N-alpha-AT"/>
</dbReference>
<evidence type="ECO:0000256" key="8">
    <source>
        <dbReference type="ARBA" id="ARBA00039866"/>
    </source>
</evidence>
<comment type="caution">
    <text evidence="12">The sequence shown here is derived from an EMBL/GenBank/DDBJ whole genome shotgun (WGS) entry which is preliminary data.</text>
</comment>
<accession>A0ABQ4NG46</accession>
<dbReference type="SUPFAM" id="SSF55729">
    <property type="entry name" value="Acyl-CoA N-acyltransferases (Nat)"/>
    <property type="match status" value="1"/>
</dbReference>